<dbReference type="Pfam" id="PF00520">
    <property type="entry name" value="Ion_trans"/>
    <property type="match status" value="1"/>
</dbReference>
<comment type="subcellular location">
    <subcellularLocation>
        <location evidence="1">Membrane</location>
        <topology evidence="1">Multi-pass membrane protein</topology>
    </subcellularLocation>
</comment>
<dbReference type="GO" id="GO:0016020">
    <property type="term" value="C:membrane"/>
    <property type="evidence" value="ECO:0007669"/>
    <property type="project" value="UniProtKB-SubCell"/>
</dbReference>
<feature type="non-terminal residue" evidence="8">
    <location>
        <position position="1"/>
    </location>
</feature>
<accession>A0A9P1G9G8</accession>
<dbReference type="InterPro" id="IPR005821">
    <property type="entry name" value="Ion_trans_dom"/>
</dbReference>
<evidence type="ECO:0000256" key="5">
    <source>
        <dbReference type="SAM" id="MobiDB-lite"/>
    </source>
</evidence>
<keyword evidence="3 6" id="KW-1133">Transmembrane helix</keyword>
<keyword evidence="4 6" id="KW-0472">Membrane</keyword>
<keyword evidence="2 6" id="KW-0812">Transmembrane</keyword>
<dbReference type="GO" id="GO:0005216">
    <property type="term" value="F:monoatomic ion channel activity"/>
    <property type="evidence" value="ECO:0007669"/>
    <property type="project" value="InterPro"/>
</dbReference>
<feature type="compositionally biased region" description="Polar residues" evidence="5">
    <location>
        <begin position="93"/>
        <end position="103"/>
    </location>
</feature>
<sequence length="469" mass="51962">MPFEATTEVVDLIKFVEQQHAALIHELSVALGQGPGCKPEGGHGPFPAVMTAQPFADRDPDALTEGDPHELGKCGDVLCSNLKEDHLSKDQQGDTMTSGNEPLRSSESHAQDAPEAPRATSSRNLKNLLMAPDENGEPSSPCWWLQRYMDSITMILVVANTLIWMAEAQYEGEAFGRSVPQDGPPDAAAHMAARHVFGVLDFLFDFFFLIELGTQLVSTADYLSFAKVEIFGMISMALLSLVEMGLFLCQWSGLRISDDVFHYVHAAACFRSLRCLRTLAHFKGPQLLLKACQSFLNSLFWAMIFLSIFMTSSALALANTLFTYYGSSASIDDRIWIWQRYGTTFRSLYSLFELTFSGSWPSQTRPLIEKVHAGLVLFFVIYITTVAFGIIRVITAVFLRDTLDAAASDAEEQVAAELKKRKEYAGKLEEIFAAIDSEGNGVLTEGQLIAALEYPKIRAYLQTLELDVF</sequence>
<comment type="caution">
    <text evidence="8">The sequence shown here is derived from an EMBL/GenBank/DDBJ whole genome shotgun (WGS) entry which is preliminary data.</text>
</comment>
<protein>
    <recommendedName>
        <fullName evidence="7">EF-hand domain-containing protein</fullName>
    </recommendedName>
</protein>
<dbReference type="EMBL" id="CAMXCT020003558">
    <property type="protein sequence ID" value="CAL1158469.1"/>
    <property type="molecule type" value="Genomic_DNA"/>
</dbReference>
<dbReference type="Gene3D" id="1.20.120.350">
    <property type="entry name" value="Voltage-gated potassium channels. Chain C"/>
    <property type="match status" value="1"/>
</dbReference>
<evidence type="ECO:0000256" key="1">
    <source>
        <dbReference type="ARBA" id="ARBA00004141"/>
    </source>
</evidence>
<organism evidence="8">
    <name type="scientific">Cladocopium goreaui</name>
    <dbReference type="NCBI Taxonomy" id="2562237"/>
    <lineage>
        <taxon>Eukaryota</taxon>
        <taxon>Sar</taxon>
        <taxon>Alveolata</taxon>
        <taxon>Dinophyceae</taxon>
        <taxon>Suessiales</taxon>
        <taxon>Symbiodiniaceae</taxon>
        <taxon>Cladocopium</taxon>
    </lineage>
</organism>
<dbReference type="InterPro" id="IPR002048">
    <property type="entry name" value="EF_hand_dom"/>
</dbReference>
<dbReference type="AlphaFoldDB" id="A0A9P1G9G8"/>
<name>A0A9P1G9G8_9DINO</name>
<reference evidence="8" key="1">
    <citation type="submission" date="2022-10" db="EMBL/GenBank/DDBJ databases">
        <authorList>
            <person name="Chen Y."/>
            <person name="Dougan E. K."/>
            <person name="Chan C."/>
            <person name="Rhodes N."/>
            <person name="Thang M."/>
        </authorList>
    </citation>
    <scope>NUCLEOTIDE SEQUENCE</scope>
</reference>
<proteinExistence type="predicted"/>
<feature type="domain" description="EF-hand" evidence="7">
    <location>
        <begin position="423"/>
        <end position="458"/>
    </location>
</feature>
<gene>
    <name evidence="8" type="ORF">C1SCF055_LOCUS30849</name>
</gene>
<evidence type="ECO:0000256" key="2">
    <source>
        <dbReference type="ARBA" id="ARBA00022692"/>
    </source>
</evidence>
<reference evidence="9" key="2">
    <citation type="submission" date="2024-04" db="EMBL/GenBank/DDBJ databases">
        <authorList>
            <person name="Chen Y."/>
            <person name="Shah S."/>
            <person name="Dougan E. K."/>
            <person name="Thang M."/>
            <person name="Chan C."/>
        </authorList>
    </citation>
    <scope>NUCLEOTIDE SEQUENCE [LARGE SCALE GENOMIC DNA]</scope>
</reference>
<dbReference type="EMBL" id="CAMXCT010003558">
    <property type="protein sequence ID" value="CAI4005094.1"/>
    <property type="molecule type" value="Genomic_DNA"/>
</dbReference>
<dbReference type="GO" id="GO:0005509">
    <property type="term" value="F:calcium ion binding"/>
    <property type="evidence" value="ECO:0007669"/>
    <property type="project" value="InterPro"/>
</dbReference>
<evidence type="ECO:0000313" key="8">
    <source>
        <dbReference type="EMBL" id="CAI4005094.1"/>
    </source>
</evidence>
<dbReference type="PROSITE" id="PS50222">
    <property type="entry name" value="EF_HAND_2"/>
    <property type="match status" value="1"/>
</dbReference>
<evidence type="ECO:0000259" key="7">
    <source>
        <dbReference type="PROSITE" id="PS50222"/>
    </source>
</evidence>
<evidence type="ECO:0000256" key="3">
    <source>
        <dbReference type="ARBA" id="ARBA00022989"/>
    </source>
</evidence>
<evidence type="ECO:0000313" key="9">
    <source>
        <dbReference type="EMBL" id="CAL1158469.1"/>
    </source>
</evidence>
<dbReference type="InterPro" id="IPR027359">
    <property type="entry name" value="Volt_channel_dom_sf"/>
</dbReference>
<feature type="non-terminal residue" evidence="8">
    <location>
        <position position="469"/>
    </location>
</feature>
<feature type="transmembrane region" description="Helical" evidence="6">
    <location>
        <begin position="371"/>
        <end position="391"/>
    </location>
</feature>
<feature type="transmembrane region" description="Helical" evidence="6">
    <location>
        <begin position="299"/>
        <end position="318"/>
    </location>
</feature>
<feature type="region of interest" description="Disordered" evidence="5">
    <location>
        <begin position="86"/>
        <end position="123"/>
    </location>
</feature>
<evidence type="ECO:0000256" key="4">
    <source>
        <dbReference type="ARBA" id="ARBA00023136"/>
    </source>
</evidence>
<evidence type="ECO:0000256" key="6">
    <source>
        <dbReference type="SAM" id="Phobius"/>
    </source>
</evidence>
<dbReference type="Gene3D" id="1.10.287.70">
    <property type="match status" value="1"/>
</dbReference>